<dbReference type="RefSeq" id="XP_002175485.1">
    <property type="nucleotide sequence ID" value="XM_002175449.2"/>
</dbReference>
<feature type="domain" description="Septin-type G" evidence="6">
    <location>
        <begin position="16"/>
        <end position="292"/>
    </location>
</feature>
<accession>B6K6N8</accession>
<gene>
    <name evidence="8" type="primary">spn3</name>
    <name evidence="7" type="ORF">SJAG_04375</name>
</gene>
<dbReference type="PANTHER" id="PTHR18884">
    <property type="entry name" value="SEPTIN"/>
    <property type="match status" value="1"/>
</dbReference>
<dbReference type="PROSITE" id="PS51719">
    <property type="entry name" value="G_SEPTIN"/>
    <property type="match status" value="1"/>
</dbReference>
<dbReference type="SUPFAM" id="SSF52540">
    <property type="entry name" value="P-loop containing nucleoside triphosphate hydrolases"/>
    <property type="match status" value="1"/>
</dbReference>
<dbReference type="GO" id="GO:0005525">
    <property type="term" value="F:GTP binding"/>
    <property type="evidence" value="ECO:0007669"/>
    <property type="project" value="UniProtKB-KW"/>
</dbReference>
<dbReference type="GO" id="GO:0000281">
    <property type="term" value="P:mitotic cytokinesis"/>
    <property type="evidence" value="ECO:0007669"/>
    <property type="project" value="EnsemblFungi"/>
</dbReference>
<dbReference type="GO" id="GO:0005940">
    <property type="term" value="C:septin ring"/>
    <property type="evidence" value="ECO:0000318"/>
    <property type="project" value="GO_Central"/>
</dbReference>
<proteinExistence type="inferred from homology"/>
<dbReference type="GO" id="GO:0003924">
    <property type="term" value="F:GTPase activity"/>
    <property type="evidence" value="ECO:0000318"/>
    <property type="project" value="GO_Central"/>
</dbReference>
<evidence type="ECO:0000256" key="2">
    <source>
        <dbReference type="ARBA" id="ARBA00023134"/>
    </source>
</evidence>
<dbReference type="VEuPathDB" id="FungiDB:SJAG_04375"/>
<dbReference type="GO" id="GO:0005829">
    <property type="term" value="C:cytosol"/>
    <property type="evidence" value="ECO:0000318"/>
    <property type="project" value="GO_Central"/>
</dbReference>
<keyword evidence="5" id="KW-0472">Membrane</keyword>
<dbReference type="GO" id="GO:0008104">
    <property type="term" value="P:intracellular protein localization"/>
    <property type="evidence" value="ECO:0000318"/>
    <property type="project" value="GO_Central"/>
</dbReference>
<dbReference type="OMA" id="GYDSAMN"/>
<dbReference type="Gene3D" id="3.40.50.300">
    <property type="entry name" value="P-loop containing nucleotide triphosphate hydrolases"/>
    <property type="match status" value="1"/>
</dbReference>
<evidence type="ECO:0000313" key="8">
    <source>
        <dbReference type="JaponicusDB" id="SJAG_04375"/>
    </source>
</evidence>
<dbReference type="GO" id="GO:0032151">
    <property type="term" value="C:mitotic septin complex"/>
    <property type="evidence" value="ECO:0007669"/>
    <property type="project" value="EnsemblFungi"/>
</dbReference>
<dbReference type="GO" id="GO:0060090">
    <property type="term" value="F:molecular adaptor activity"/>
    <property type="evidence" value="ECO:0000318"/>
    <property type="project" value="GO_Central"/>
</dbReference>
<dbReference type="CDD" id="cd01850">
    <property type="entry name" value="CDC_Septin"/>
    <property type="match status" value="1"/>
</dbReference>
<evidence type="ECO:0000313" key="9">
    <source>
        <dbReference type="Proteomes" id="UP000001744"/>
    </source>
</evidence>
<dbReference type="GO" id="GO:0120104">
    <property type="term" value="C:mitotic actomyosin contractile ring, proximal layer"/>
    <property type="evidence" value="ECO:0007669"/>
    <property type="project" value="EnsemblFungi"/>
</dbReference>
<keyword evidence="5" id="KW-0812">Transmembrane</keyword>
<sequence>MHTATRSRTIRKATKKGIPFILMVVGTSGLGRTAFVNTLCERPLIQRRDNFDPADTAATPNVEIVPYHADLEMEDKTKISLTVLDALNFGEAINNENNFEIIQNYIETQFDNVLEEESRIKRNARFQDNRVHALIYFIAPTGHGLRELDIELMRRLGPCVNILPVIALADSLTPDELELNKKLINEDIERYQIPVYQFPVNAEEHDDNLIQASDYLRSLMPFAVVSSDQLAEINGQVRRARVYPWGIAEVDNPEHSDFQALRSALFQSHLDELREMTTDVLYENYRTKKLSQSQLVLNASSPIVPNVQTDILREEERLRAIEMSVQKEIEEKRRQLLAREEALHALEQKLAAANLNAGVNDSQPNTITTSIPTPTLMTPTIVMKDVSAPIAASNIPQGA</sequence>
<dbReference type="GO" id="GO:0015630">
    <property type="term" value="C:microtubule cytoskeleton"/>
    <property type="evidence" value="ECO:0000318"/>
    <property type="project" value="GO_Central"/>
</dbReference>
<evidence type="ECO:0000256" key="3">
    <source>
        <dbReference type="RuleBase" id="RU004560"/>
    </source>
</evidence>
<dbReference type="GO" id="GO:0000921">
    <property type="term" value="P:septin ring assembly"/>
    <property type="evidence" value="ECO:0007669"/>
    <property type="project" value="EnsemblFungi"/>
</dbReference>
<dbReference type="Pfam" id="PF00735">
    <property type="entry name" value="Septin"/>
    <property type="match status" value="1"/>
</dbReference>
<evidence type="ECO:0000256" key="1">
    <source>
        <dbReference type="ARBA" id="ARBA00022741"/>
    </source>
</evidence>
<dbReference type="InterPro" id="IPR016491">
    <property type="entry name" value="Septin"/>
</dbReference>
<dbReference type="Proteomes" id="UP000001744">
    <property type="component" value="Unassembled WGS sequence"/>
</dbReference>
<feature type="coiled-coil region" evidence="4">
    <location>
        <begin position="329"/>
        <end position="356"/>
    </location>
</feature>
<organism evidence="7 9">
    <name type="scientific">Schizosaccharomyces japonicus (strain yFS275 / FY16936)</name>
    <name type="common">Fission yeast</name>
    <dbReference type="NCBI Taxonomy" id="402676"/>
    <lineage>
        <taxon>Eukaryota</taxon>
        <taxon>Fungi</taxon>
        <taxon>Dikarya</taxon>
        <taxon>Ascomycota</taxon>
        <taxon>Taphrinomycotina</taxon>
        <taxon>Schizosaccharomycetes</taxon>
        <taxon>Schizosaccharomycetales</taxon>
        <taxon>Schizosaccharomycetaceae</taxon>
        <taxon>Schizosaccharomyces</taxon>
    </lineage>
</organism>
<dbReference type="JaponicusDB" id="SJAG_04375">
    <property type="gene designation" value="spn3"/>
</dbReference>
<keyword evidence="2 3" id="KW-0342">GTP-binding</keyword>
<dbReference type="AlphaFoldDB" id="B6K6N8"/>
<dbReference type="HOGENOM" id="CLU_017718_7_4_1"/>
<keyword evidence="1 3" id="KW-0547">Nucleotide-binding</keyword>
<name>B6K6N8_SCHJY</name>
<keyword evidence="4" id="KW-0175">Coiled coil</keyword>
<dbReference type="EMBL" id="KE651167">
    <property type="protein sequence ID" value="EEB09192.1"/>
    <property type="molecule type" value="Genomic_DNA"/>
</dbReference>
<keyword evidence="9" id="KW-1185">Reference proteome</keyword>
<dbReference type="eggNOG" id="KOG2655">
    <property type="taxonomic scope" value="Eukaryota"/>
</dbReference>
<dbReference type="GO" id="GO:0031105">
    <property type="term" value="C:septin complex"/>
    <property type="evidence" value="ECO:0000318"/>
    <property type="project" value="GO_Central"/>
</dbReference>
<dbReference type="GeneID" id="7050927"/>
<feature type="transmembrane region" description="Helical" evidence="5">
    <location>
        <begin position="20"/>
        <end position="39"/>
    </location>
</feature>
<dbReference type="GO" id="GO:0036391">
    <property type="term" value="C:medial cortex septin ring"/>
    <property type="evidence" value="ECO:0007669"/>
    <property type="project" value="EnsemblFungi"/>
</dbReference>
<evidence type="ECO:0000256" key="4">
    <source>
        <dbReference type="SAM" id="Coils"/>
    </source>
</evidence>
<dbReference type="InterPro" id="IPR027417">
    <property type="entry name" value="P-loop_NTPase"/>
</dbReference>
<dbReference type="GO" id="GO:0061640">
    <property type="term" value="P:cytoskeleton-dependent cytokinesis"/>
    <property type="evidence" value="ECO:0000318"/>
    <property type="project" value="GO_Central"/>
</dbReference>
<evidence type="ECO:0000259" key="6">
    <source>
        <dbReference type="PROSITE" id="PS51719"/>
    </source>
</evidence>
<dbReference type="OrthoDB" id="416553at2759"/>
<dbReference type="GO" id="GO:0032153">
    <property type="term" value="C:cell division site"/>
    <property type="evidence" value="ECO:0000318"/>
    <property type="project" value="GO_Central"/>
</dbReference>
<protein>
    <submittedName>
        <fullName evidence="7">Septin Spn3</fullName>
    </submittedName>
</protein>
<keyword evidence="5" id="KW-1133">Transmembrane helix</keyword>
<evidence type="ECO:0000256" key="5">
    <source>
        <dbReference type="SAM" id="Phobius"/>
    </source>
</evidence>
<reference evidence="7 9" key="1">
    <citation type="journal article" date="2011" name="Science">
        <title>Comparative functional genomics of the fission yeasts.</title>
        <authorList>
            <person name="Rhind N."/>
            <person name="Chen Z."/>
            <person name="Yassour M."/>
            <person name="Thompson D.A."/>
            <person name="Haas B.J."/>
            <person name="Habib N."/>
            <person name="Wapinski I."/>
            <person name="Roy S."/>
            <person name="Lin M.F."/>
            <person name="Heiman D.I."/>
            <person name="Young S.K."/>
            <person name="Furuya K."/>
            <person name="Guo Y."/>
            <person name="Pidoux A."/>
            <person name="Chen H.M."/>
            <person name="Robbertse B."/>
            <person name="Goldberg J.M."/>
            <person name="Aoki K."/>
            <person name="Bayne E.H."/>
            <person name="Berlin A.M."/>
            <person name="Desjardins C.A."/>
            <person name="Dobbs E."/>
            <person name="Dukaj L."/>
            <person name="Fan L."/>
            <person name="FitzGerald M.G."/>
            <person name="French C."/>
            <person name="Gujja S."/>
            <person name="Hansen K."/>
            <person name="Keifenheim D."/>
            <person name="Levin J.Z."/>
            <person name="Mosher R.A."/>
            <person name="Mueller C.A."/>
            <person name="Pfiffner J."/>
            <person name="Priest M."/>
            <person name="Russ C."/>
            <person name="Smialowska A."/>
            <person name="Swoboda P."/>
            <person name="Sykes S.M."/>
            <person name="Vaughn M."/>
            <person name="Vengrova S."/>
            <person name="Yoder R."/>
            <person name="Zeng Q."/>
            <person name="Allshire R."/>
            <person name="Baulcombe D."/>
            <person name="Birren B.W."/>
            <person name="Brown W."/>
            <person name="Ekwall K."/>
            <person name="Kellis M."/>
            <person name="Leatherwood J."/>
            <person name="Levin H."/>
            <person name="Margalit H."/>
            <person name="Martienssen R."/>
            <person name="Nieduszynski C.A."/>
            <person name="Spatafora J.W."/>
            <person name="Friedman N."/>
            <person name="Dalgaard J.Z."/>
            <person name="Baumann P."/>
            <person name="Niki H."/>
            <person name="Regev A."/>
            <person name="Nusbaum C."/>
        </authorList>
    </citation>
    <scope>NUCLEOTIDE SEQUENCE [LARGE SCALE GENOMIC DNA]</scope>
    <source>
        <strain evidence="9">yFS275 / FY16936</strain>
    </source>
</reference>
<dbReference type="STRING" id="402676.B6K6N8"/>
<comment type="similarity">
    <text evidence="3">Belongs to the TRAFAC class TrmE-Era-EngA-EngB-Septin-like GTPase superfamily. Septin GTPase family.</text>
</comment>
<dbReference type="PIRSF" id="PIRSF006698">
    <property type="entry name" value="Septin"/>
    <property type="match status" value="1"/>
</dbReference>
<dbReference type="InterPro" id="IPR030379">
    <property type="entry name" value="G_SEPTIN_dom"/>
</dbReference>
<evidence type="ECO:0000313" key="7">
    <source>
        <dbReference type="EMBL" id="EEB09192.1"/>
    </source>
</evidence>